<dbReference type="eggNOG" id="KOG1575">
    <property type="taxonomic scope" value="Eukaryota"/>
</dbReference>
<dbReference type="PANTHER" id="PTHR43364">
    <property type="entry name" value="NADH-SPECIFIC METHYLGLYOXAL REDUCTASE-RELATED"/>
    <property type="match status" value="1"/>
</dbReference>
<dbReference type="InterPro" id="IPR036812">
    <property type="entry name" value="NAD(P)_OxRdtase_dom_sf"/>
</dbReference>
<sequence length="104" mass="11235">MSYGSLEWDLGALDADKALPIMKAAWDAGINTFDTAGAYANVESERSAVFCAIVGDDMSMDLLGNPLPPSKESVNQWGLSRKHIFDAVDASLGTDYIDLHQIAR</sequence>
<evidence type="ECO:0000313" key="2">
    <source>
        <dbReference type="EMBL" id="KNE54201.1"/>
    </source>
</evidence>
<dbReference type="InterPro" id="IPR023210">
    <property type="entry name" value="NADP_OxRdtase_dom"/>
</dbReference>
<dbReference type="InterPro" id="IPR050523">
    <property type="entry name" value="AKR_Detox_Biosynth"/>
</dbReference>
<evidence type="ECO:0000313" key="3">
    <source>
        <dbReference type="Proteomes" id="UP000054350"/>
    </source>
</evidence>
<proteinExistence type="predicted"/>
<organism evidence="2 3">
    <name type="scientific">Allomyces macrogynus (strain ATCC 38327)</name>
    <name type="common">Allomyces javanicus var. macrogynus</name>
    <dbReference type="NCBI Taxonomy" id="578462"/>
    <lineage>
        <taxon>Eukaryota</taxon>
        <taxon>Fungi</taxon>
        <taxon>Fungi incertae sedis</taxon>
        <taxon>Blastocladiomycota</taxon>
        <taxon>Blastocladiomycetes</taxon>
        <taxon>Blastocladiales</taxon>
        <taxon>Blastocladiaceae</taxon>
        <taxon>Allomyces</taxon>
    </lineage>
</organism>
<evidence type="ECO:0000259" key="1">
    <source>
        <dbReference type="Pfam" id="PF00248"/>
    </source>
</evidence>
<name>A0A0L0RVT7_ALLM3</name>
<dbReference type="Gene3D" id="3.20.20.100">
    <property type="entry name" value="NADP-dependent oxidoreductase domain"/>
    <property type="match status" value="1"/>
</dbReference>
<dbReference type="SUPFAM" id="SSF51430">
    <property type="entry name" value="NAD(P)-linked oxidoreductase"/>
    <property type="match status" value="1"/>
</dbReference>
<dbReference type="Pfam" id="PF00248">
    <property type="entry name" value="Aldo_ket_red"/>
    <property type="match status" value="1"/>
</dbReference>
<keyword evidence="3" id="KW-1185">Reference proteome</keyword>
<dbReference type="STRING" id="578462.A0A0L0RVT7"/>
<reference evidence="2 3" key="1">
    <citation type="submission" date="2009-11" db="EMBL/GenBank/DDBJ databases">
        <title>Annotation of Allomyces macrogynus ATCC 38327.</title>
        <authorList>
            <consortium name="The Broad Institute Genome Sequencing Platform"/>
            <person name="Russ C."/>
            <person name="Cuomo C."/>
            <person name="Burger G."/>
            <person name="Gray M.W."/>
            <person name="Holland P.W.H."/>
            <person name="King N."/>
            <person name="Lang F.B.F."/>
            <person name="Roger A.J."/>
            <person name="Ruiz-Trillo I."/>
            <person name="Young S.K."/>
            <person name="Zeng Q."/>
            <person name="Gargeya S."/>
            <person name="Fitzgerald M."/>
            <person name="Haas B."/>
            <person name="Abouelleil A."/>
            <person name="Alvarado L."/>
            <person name="Arachchi H.M."/>
            <person name="Berlin A."/>
            <person name="Chapman S.B."/>
            <person name="Gearin G."/>
            <person name="Goldberg J."/>
            <person name="Griggs A."/>
            <person name="Gujja S."/>
            <person name="Hansen M."/>
            <person name="Heiman D."/>
            <person name="Howarth C."/>
            <person name="Larimer J."/>
            <person name="Lui A."/>
            <person name="MacDonald P.J.P."/>
            <person name="McCowen C."/>
            <person name="Montmayeur A."/>
            <person name="Murphy C."/>
            <person name="Neiman D."/>
            <person name="Pearson M."/>
            <person name="Priest M."/>
            <person name="Roberts A."/>
            <person name="Saif S."/>
            <person name="Shea T."/>
            <person name="Sisk P."/>
            <person name="Stolte C."/>
            <person name="Sykes S."/>
            <person name="Wortman J."/>
            <person name="Nusbaum C."/>
            <person name="Birren B."/>
        </authorList>
    </citation>
    <scope>NUCLEOTIDE SEQUENCE [LARGE SCALE GENOMIC DNA]</scope>
    <source>
        <strain evidence="2 3">ATCC 38327</strain>
    </source>
</reference>
<reference evidence="3" key="2">
    <citation type="submission" date="2009-11" db="EMBL/GenBank/DDBJ databases">
        <title>The Genome Sequence of Allomyces macrogynus strain ATCC 38327.</title>
        <authorList>
            <consortium name="The Broad Institute Genome Sequencing Platform"/>
            <person name="Russ C."/>
            <person name="Cuomo C."/>
            <person name="Shea T."/>
            <person name="Young S.K."/>
            <person name="Zeng Q."/>
            <person name="Koehrsen M."/>
            <person name="Haas B."/>
            <person name="Borodovsky M."/>
            <person name="Guigo R."/>
            <person name="Alvarado L."/>
            <person name="Berlin A."/>
            <person name="Borenstein D."/>
            <person name="Chen Z."/>
            <person name="Engels R."/>
            <person name="Freedman E."/>
            <person name="Gellesch M."/>
            <person name="Goldberg J."/>
            <person name="Griggs A."/>
            <person name="Gujja S."/>
            <person name="Heiman D."/>
            <person name="Hepburn T."/>
            <person name="Howarth C."/>
            <person name="Jen D."/>
            <person name="Larson L."/>
            <person name="Lewis B."/>
            <person name="Mehta T."/>
            <person name="Park D."/>
            <person name="Pearson M."/>
            <person name="Roberts A."/>
            <person name="Saif S."/>
            <person name="Shenoy N."/>
            <person name="Sisk P."/>
            <person name="Stolte C."/>
            <person name="Sykes S."/>
            <person name="Walk T."/>
            <person name="White J."/>
            <person name="Yandava C."/>
            <person name="Burger G."/>
            <person name="Gray M.W."/>
            <person name="Holland P.W.H."/>
            <person name="King N."/>
            <person name="Lang F.B.F."/>
            <person name="Roger A.J."/>
            <person name="Ruiz-Trillo I."/>
            <person name="Lander E."/>
            <person name="Nusbaum C."/>
        </authorList>
    </citation>
    <scope>NUCLEOTIDE SEQUENCE [LARGE SCALE GENOMIC DNA]</scope>
    <source>
        <strain evidence="3">ATCC 38327</strain>
    </source>
</reference>
<dbReference type="OrthoDB" id="37537at2759"/>
<gene>
    <name evidence="2" type="ORF">AMAG_17634</name>
</gene>
<protein>
    <recommendedName>
        <fullName evidence="1">NADP-dependent oxidoreductase domain-containing protein</fullName>
    </recommendedName>
</protein>
<accession>A0A0L0RVT7</accession>
<dbReference type="AlphaFoldDB" id="A0A0L0RVT7"/>
<dbReference type="Proteomes" id="UP000054350">
    <property type="component" value="Unassembled WGS sequence"/>
</dbReference>
<dbReference type="PANTHER" id="PTHR43364:SF15">
    <property type="entry name" value="ARYL-ALCOHOL DEHYDROGENASE AAD16-RELATED"/>
    <property type="match status" value="1"/>
</dbReference>
<feature type="domain" description="NADP-dependent oxidoreductase" evidence="1">
    <location>
        <begin position="4"/>
        <end position="103"/>
    </location>
</feature>
<dbReference type="EMBL" id="GG745328">
    <property type="protein sequence ID" value="KNE54201.1"/>
    <property type="molecule type" value="Genomic_DNA"/>
</dbReference>
<dbReference type="VEuPathDB" id="FungiDB:AMAG_17634"/>